<proteinExistence type="predicted"/>
<protein>
    <submittedName>
        <fullName evidence="1">Uncharacterized protein</fullName>
    </submittedName>
</protein>
<accession>A0ACC2KC31</accession>
<comment type="caution">
    <text evidence="1">The sequence shown here is derived from an EMBL/GenBank/DDBJ whole genome shotgun (WGS) entry which is preliminary data.</text>
</comment>
<sequence>MAALSIPLLLLFSLLSLSAIAVSARPGIHFLSISYTISSSKSDSSLQNQPSFFAFYREFHDFDPKPFHPSSRFFIERPDFPQISSSIDHPGFPQISHEPPRETQIPRPVPLIGSFASSSLRERTQDILSIVFALLFGASCGMLTAATIYLIWSVISSRGDVQEAFDGDESDEEAVKDMGYAKIPESPKKEGYVGN</sequence>
<dbReference type="Proteomes" id="UP001234297">
    <property type="component" value="Chromosome 4"/>
</dbReference>
<dbReference type="EMBL" id="CM056812">
    <property type="protein sequence ID" value="KAJ8618490.1"/>
    <property type="molecule type" value="Genomic_DNA"/>
</dbReference>
<evidence type="ECO:0000313" key="1">
    <source>
        <dbReference type="EMBL" id="KAJ8618490.1"/>
    </source>
</evidence>
<name>A0ACC2KC31_PERAE</name>
<organism evidence="1 2">
    <name type="scientific">Persea americana</name>
    <name type="common">Avocado</name>
    <dbReference type="NCBI Taxonomy" id="3435"/>
    <lineage>
        <taxon>Eukaryota</taxon>
        <taxon>Viridiplantae</taxon>
        <taxon>Streptophyta</taxon>
        <taxon>Embryophyta</taxon>
        <taxon>Tracheophyta</taxon>
        <taxon>Spermatophyta</taxon>
        <taxon>Magnoliopsida</taxon>
        <taxon>Magnoliidae</taxon>
        <taxon>Laurales</taxon>
        <taxon>Lauraceae</taxon>
        <taxon>Persea</taxon>
    </lineage>
</organism>
<evidence type="ECO:0000313" key="2">
    <source>
        <dbReference type="Proteomes" id="UP001234297"/>
    </source>
</evidence>
<reference evidence="1 2" key="1">
    <citation type="journal article" date="2022" name="Hortic Res">
        <title>A haplotype resolved chromosomal level avocado genome allows analysis of novel avocado genes.</title>
        <authorList>
            <person name="Nath O."/>
            <person name="Fletcher S.J."/>
            <person name="Hayward A."/>
            <person name="Shaw L.M."/>
            <person name="Masouleh A.K."/>
            <person name="Furtado A."/>
            <person name="Henry R.J."/>
            <person name="Mitter N."/>
        </authorList>
    </citation>
    <scope>NUCLEOTIDE SEQUENCE [LARGE SCALE GENOMIC DNA]</scope>
    <source>
        <strain evidence="2">cv. Hass</strain>
    </source>
</reference>
<gene>
    <name evidence="1" type="ORF">MRB53_014676</name>
</gene>
<keyword evidence="2" id="KW-1185">Reference proteome</keyword>